<dbReference type="SUPFAM" id="SSF55174">
    <property type="entry name" value="Alpha-L RNA-binding motif"/>
    <property type="match status" value="1"/>
</dbReference>
<evidence type="ECO:0000256" key="3">
    <source>
        <dbReference type="PROSITE-ProRule" id="PRU00182"/>
    </source>
</evidence>
<dbReference type="InterPro" id="IPR029063">
    <property type="entry name" value="SAM-dependent_MTases_sf"/>
</dbReference>
<keyword evidence="5" id="KW-0808">Transferase</keyword>
<evidence type="ECO:0000256" key="2">
    <source>
        <dbReference type="ARBA" id="ARBA00029460"/>
    </source>
</evidence>
<comment type="similarity">
    <text evidence="2">Belongs to the TlyA family.</text>
</comment>
<dbReference type="Gene3D" id="3.10.290.10">
    <property type="entry name" value="RNA-binding S4 domain"/>
    <property type="match status" value="1"/>
</dbReference>
<dbReference type="eggNOG" id="COG1189">
    <property type="taxonomic scope" value="Bacteria"/>
</dbReference>
<name>W6AJJ6_9MOLU</name>
<dbReference type="OrthoDB" id="9784736at2"/>
<sequence>MKKRLDQILLDESLVENRSKARSLIIDGRVIVNNDKETKPGTLFDSEKIIINIIGVDNEFVSRAGKKLDKAVKIWNINLDNKICLDIGSSTGGFTDCCLQNKASLVYAVDVGTNQLDWKLRQDPRVIVLEKTNFRNVTIDIFDKGEIDFFCCDVSFISVSKILPALKTILKKQAIGVILIKPQFESDRGVVNNGRVVGVENHINSIKKVFSSALENSFSILEIDFSPILGNKKSNIEYITKLEFSLSPEIKITENQIFNVVKNAHELLLKKKDDVNV</sequence>
<dbReference type="PROSITE" id="PS50889">
    <property type="entry name" value="S4"/>
    <property type="match status" value="1"/>
</dbReference>
<organism evidence="5 6">
    <name type="scientific">Spiroplasma sabaudiense Ar-1343</name>
    <dbReference type="NCBI Taxonomy" id="1276257"/>
    <lineage>
        <taxon>Bacteria</taxon>
        <taxon>Bacillati</taxon>
        <taxon>Mycoplasmatota</taxon>
        <taxon>Mollicutes</taxon>
        <taxon>Entomoplasmatales</taxon>
        <taxon>Spiroplasmataceae</taxon>
        <taxon>Spiroplasma</taxon>
    </lineage>
</organism>
<dbReference type="EMBL" id="CP006934">
    <property type="protein sequence ID" value="AHI53894.1"/>
    <property type="molecule type" value="Genomic_DNA"/>
</dbReference>
<accession>W6AJJ6</accession>
<dbReference type="InterPro" id="IPR036986">
    <property type="entry name" value="S4_RNA-bd_sf"/>
</dbReference>
<dbReference type="InterPro" id="IPR004538">
    <property type="entry name" value="Hemolysin_A/TlyA"/>
</dbReference>
<dbReference type="SMART" id="SM00363">
    <property type="entry name" value="S4"/>
    <property type="match status" value="1"/>
</dbReference>
<dbReference type="Proteomes" id="UP000019265">
    <property type="component" value="Chromosome"/>
</dbReference>
<keyword evidence="6" id="KW-1185">Reference proteome</keyword>
<dbReference type="GO" id="GO:0008168">
    <property type="term" value="F:methyltransferase activity"/>
    <property type="evidence" value="ECO:0007669"/>
    <property type="project" value="UniProtKB-KW"/>
</dbReference>
<dbReference type="STRING" id="1276257.SSABA_v1c04870"/>
<dbReference type="AlphaFoldDB" id="W6AJJ6"/>
<dbReference type="RefSeq" id="WP_025251035.1">
    <property type="nucleotide sequence ID" value="NZ_CP006934.1"/>
</dbReference>
<evidence type="ECO:0000259" key="4">
    <source>
        <dbReference type="SMART" id="SM00363"/>
    </source>
</evidence>
<dbReference type="PATRIC" id="fig|1276257.3.peg.497"/>
<dbReference type="Gene3D" id="3.40.50.150">
    <property type="entry name" value="Vaccinia Virus protein VP39"/>
    <property type="match status" value="1"/>
</dbReference>
<evidence type="ECO:0000313" key="6">
    <source>
        <dbReference type="Proteomes" id="UP000019265"/>
    </source>
</evidence>
<dbReference type="CDD" id="cd00165">
    <property type="entry name" value="S4"/>
    <property type="match status" value="1"/>
</dbReference>
<dbReference type="HOGENOM" id="CLU_058015_3_0_14"/>
<dbReference type="KEGG" id="ssab:SSABA_v1c04870"/>
<evidence type="ECO:0000256" key="1">
    <source>
        <dbReference type="ARBA" id="ARBA00022884"/>
    </source>
</evidence>
<evidence type="ECO:0000313" key="5">
    <source>
        <dbReference type="EMBL" id="AHI53894.1"/>
    </source>
</evidence>
<dbReference type="GO" id="GO:0032259">
    <property type="term" value="P:methylation"/>
    <property type="evidence" value="ECO:0007669"/>
    <property type="project" value="UniProtKB-KW"/>
</dbReference>
<proteinExistence type="inferred from homology"/>
<reference evidence="5 6" key="1">
    <citation type="journal article" date="2014" name="Genome Biol. Evol.">
        <title>Molecular evolution of the substrate utilization strategies and putative virulence factors in mosquito-associated Spiroplasma species.</title>
        <authorList>
            <person name="Chang T.H."/>
            <person name="Lo W.S."/>
            <person name="Ku C."/>
            <person name="Chen L.L."/>
            <person name="Kuo C.H."/>
        </authorList>
    </citation>
    <scope>NUCLEOTIDE SEQUENCE [LARGE SCALE GENOMIC DNA]</scope>
    <source>
        <strain evidence="5">Ar-1343</strain>
    </source>
</reference>
<dbReference type="NCBIfam" id="TIGR00478">
    <property type="entry name" value="tly"/>
    <property type="match status" value="1"/>
</dbReference>
<dbReference type="InterPro" id="IPR047048">
    <property type="entry name" value="TlyA"/>
</dbReference>
<dbReference type="Pfam" id="PF01728">
    <property type="entry name" value="FtsJ"/>
    <property type="match status" value="1"/>
</dbReference>
<protein>
    <submittedName>
        <fullName evidence="5">rRNA methyltransferase</fullName>
    </submittedName>
</protein>
<dbReference type="SUPFAM" id="SSF53335">
    <property type="entry name" value="S-adenosyl-L-methionine-dependent methyltransferases"/>
    <property type="match status" value="1"/>
</dbReference>
<dbReference type="PIRSF" id="PIRSF005578">
    <property type="entry name" value="TlyA"/>
    <property type="match status" value="1"/>
</dbReference>
<dbReference type="Pfam" id="PF01479">
    <property type="entry name" value="S4"/>
    <property type="match status" value="1"/>
</dbReference>
<dbReference type="GO" id="GO:0003723">
    <property type="term" value="F:RNA binding"/>
    <property type="evidence" value="ECO:0007669"/>
    <property type="project" value="UniProtKB-KW"/>
</dbReference>
<dbReference type="InterPro" id="IPR002877">
    <property type="entry name" value="RNA_MeTrfase_FtsJ_dom"/>
</dbReference>
<gene>
    <name evidence="5" type="primary">yqxC</name>
    <name evidence="5" type="ORF">SSABA_v1c04870</name>
</gene>
<dbReference type="PANTHER" id="PTHR32319:SF0">
    <property type="entry name" value="BACTERIAL HEMOLYSIN-LIKE PROTEIN"/>
    <property type="match status" value="1"/>
</dbReference>
<keyword evidence="1 3" id="KW-0694">RNA-binding</keyword>
<keyword evidence="5" id="KW-0489">Methyltransferase</keyword>
<feature type="domain" description="RNA-binding S4" evidence="4">
    <location>
        <begin position="3"/>
        <end position="66"/>
    </location>
</feature>
<dbReference type="InterPro" id="IPR002942">
    <property type="entry name" value="S4_RNA-bd"/>
</dbReference>
<dbReference type="PANTHER" id="PTHR32319">
    <property type="entry name" value="BACTERIAL HEMOLYSIN-LIKE PROTEIN"/>
    <property type="match status" value="1"/>
</dbReference>